<dbReference type="AlphaFoldDB" id="A0A1D1UV80"/>
<accession>A0A1D1UV80</accession>
<sequence length="113" mass="13182">MSVQLLFHLALSLLILSAFSRVLAFPLYRKASLNIAPLYAANILPLYIPQQTDIDSHRHRRFQHRRSRRHALQNSFIMLLFEEAKSTTKVSEQQMEAKLRDLASRWVKPIRVG</sequence>
<name>A0A1D1UV80_RAMVA</name>
<dbReference type="EMBL" id="BDGG01000002">
    <property type="protein sequence ID" value="GAU91157.1"/>
    <property type="molecule type" value="Genomic_DNA"/>
</dbReference>
<feature type="chain" id="PRO_5008897644" evidence="1">
    <location>
        <begin position="25"/>
        <end position="113"/>
    </location>
</feature>
<keyword evidence="1" id="KW-0732">Signal</keyword>
<keyword evidence="3" id="KW-1185">Reference proteome</keyword>
<evidence type="ECO:0000313" key="3">
    <source>
        <dbReference type="Proteomes" id="UP000186922"/>
    </source>
</evidence>
<dbReference type="Proteomes" id="UP000186922">
    <property type="component" value="Unassembled WGS sequence"/>
</dbReference>
<organism evidence="2 3">
    <name type="scientific">Ramazzottius varieornatus</name>
    <name type="common">Water bear</name>
    <name type="synonym">Tardigrade</name>
    <dbReference type="NCBI Taxonomy" id="947166"/>
    <lineage>
        <taxon>Eukaryota</taxon>
        <taxon>Metazoa</taxon>
        <taxon>Ecdysozoa</taxon>
        <taxon>Tardigrada</taxon>
        <taxon>Eutardigrada</taxon>
        <taxon>Parachela</taxon>
        <taxon>Hypsibioidea</taxon>
        <taxon>Ramazzottiidae</taxon>
        <taxon>Ramazzottius</taxon>
    </lineage>
</organism>
<evidence type="ECO:0000313" key="2">
    <source>
        <dbReference type="EMBL" id="GAU91157.1"/>
    </source>
</evidence>
<feature type="signal peptide" evidence="1">
    <location>
        <begin position="1"/>
        <end position="24"/>
    </location>
</feature>
<reference evidence="2 3" key="1">
    <citation type="journal article" date="2016" name="Nat. Commun.">
        <title>Extremotolerant tardigrade genome and improved radiotolerance of human cultured cells by tardigrade-unique protein.</title>
        <authorList>
            <person name="Hashimoto T."/>
            <person name="Horikawa D.D."/>
            <person name="Saito Y."/>
            <person name="Kuwahara H."/>
            <person name="Kozuka-Hata H."/>
            <person name="Shin-I T."/>
            <person name="Minakuchi Y."/>
            <person name="Ohishi K."/>
            <person name="Motoyama A."/>
            <person name="Aizu T."/>
            <person name="Enomoto A."/>
            <person name="Kondo K."/>
            <person name="Tanaka S."/>
            <person name="Hara Y."/>
            <person name="Koshikawa S."/>
            <person name="Sagara H."/>
            <person name="Miura T."/>
            <person name="Yokobori S."/>
            <person name="Miyagawa K."/>
            <person name="Suzuki Y."/>
            <person name="Kubo T."/>
            <person name="Oyama M."/>
            <person name="Kohara Y."/>
            <person name="Fujiyama A."/>
            <person name="Arakawa K."/>
            <person name="Katayama T."/>
            <person name="Toyoda A."/>
            <person name="Kunieda T."/>
        </authorList>
    </citation>
    <scope>NUCLEOTIDE SEQUENCE [LARGE SCALE GENOMIC DNA]</scope>
    <source>
        <strain evidence="2 3">YOKOZUNA-1</strain>
    </source>
</reference>
<proteinExistence type="predicted"/>
<gene>
    <name evidence="2" type="primary">RvY_03469</name>
    <name evidence="2" type="synonym">RvY_03469.2</name>
    <name evidence="2" type="ORF">RvY_03469-2</name>
</gene>
<comment type="caution">
    <text evidence="2">The sequence shown here is derived from an EMBL/GenBank/DDBJ whole genome shotgun (WGS) entry which is preliminary data.</text>
</comment>
<evidence type="ECO:0000256" key="1">
    <source>
        <dbReference type="SAM" id="SignalP"/>
    </source>
</evidence>
<protein>
    <submittedName>
        <fullName evidence="2">Uncharacterized protein</fullName>
    </submittedName>
</protein>